<accession>A0AAD7SLT4</accession>
<organism evidence="2 3">
    <name type="scientific">Aldrovandia affinis</name>
    <dbReference type="NCBI Taxonomy" id="143900"/>
    <lineage>
        <taxon>Eukaryota</taxon>
        <taxon>Metazoa</taxon>
        <taxon>Chordata</taxon>
        <taxon>Craniata</taxon>
        <taxon>Vertebrata</taxon>
        <taxon>Euteleostomi</taxon>
        <taxon>Actinopterygii</taxon>
        <taxon>Neopterygii</taxon>
        <taxon>Teleostei</taxon>
        <taxon>Notacanthiformes</taxon>
        <taxon>Halosauridae</taxon>
        <taxon>Aldrovandia</taxon>
    </lineage>
</organism>
<reference evidence="2" key="1">
    <citation type="journal article" date="2023" name="Science">
        <title>Genome structures resolve the early diversification of teleost fishes.</title>
        <authorList>
            <person name="Parey E."/>
            <person name="Louis A."/>
            <person name="Montfort J."/>
            <person name="Bouchez O."/>
            <person name="Roques C."/>
            <person name="Iampietro C."/>
            <person name="Lluch J."/>
            <person name="Castinel A."/>
            <person name="Donnadieu C."/>
            <person name="Desvignes T."/>
            <person name="Floi Bucao C."/>
            <person name="Jouanno E."/>
            <person name="Wen M."/>
            <person name="Mejri S."/>
            <person name="Dirks R."/>
            <person name="Jansen H."/>
            <person name="Henkel C."/>
            <person name="Chen W.J."/>
            <person name="Zahm M."/>
            <person name="Cabau C."/>
            <person name="Klopp C."/>
            <person name="Thompson A.W."/>
            <person name="Robinson-Rechavi M."/>
            <person name="Braasch I."/>
            <person name="Lecointre G."/>
            <person name="Bobe J."/>
            <person name="Postlethwait J.H."/>
            <person name="Berthelot C."/>
            <person name="Roest Crollius H."/>
            <person name="Guiguen Y."/>
        </authorList>
    </citation>
    <scope>NUCLEOTIDE SEQUENCE</scope>
    <source>
        <strain evidence="2">NC1722</strain>
    </source>
</reference>
<proteinExistence type="predicted"/>
<evidence type="ECO:0000256" key="1">
    <source>
        <dbReference type="SAM" id="MobiDB-lite"/>
    </source>
</evidence>
<evidence type="ECO:0000313" key="3">
    <source>
        <dbReference type="Proteomes" id="UP001221898"/>
    </source>
</evidence>
<dbReference type="AlphaFoldDB" id="A0AAD7SLT4"/>
<comment type="caution">
    <text evidence="2">The sequence shown here is derived from an EMBL/GenBank/DDBJ whole genome shotgun (WGS) entry which is preliminary data.</text>
</comment>
<dbReference type="Proteomes" id="UP001221898">
    <property type="component" value="Unassembled WGS sequence"/>
</dbReference>
<feature type="region of interest" description="Disordered" evidence="1">
    <location>
        <begin position="1"/>
        <end position="65"/>
    </location>
</feature>
<name>A0AAD7SLT4_9TELE</name>
<gene>
    <name evidence="2" type="ORF">AAFF_G00329600</name>
</gene>
<evidence type="ECO:0000313" key="2">
    <source>
        <dbReference type="EMBL" id="KAJ8405039.1"/>
    </source>
</evidence>
<protein>
    <submittedName>
        <fullName evidence="2">Uncharacterized protein</fullName>
    </submittedName>
</protein>
<keyword evidence="3" id="KW-1185">Reference proteome</keyword>
<sequence length="114" mass="11423">MRPGDETTKGKQPTSGVQFRGAPLPVSILVPVNQSTGGESGSRRAPPHLCAHESGAPGGQSIAPTDLCGGSCQSAASPRIPLELIVPAVAGGGLRSEPPASADGVRLSIIVTNY</sequence>
<dbReference type="EMBL" id="JAINUG010000050">
    <property type="protein sequence ID" value="KAJ8405039.1"/>
    <property type="molecule type" value="Genomic_DNA"/>
</dbReference>